<evidence type="ECO:0000313" key="3">
    <source>
        <dbReference type="Proteomes" id="UP001315686"/>
    </source>
</evidence>
<dbReference type="InterPro" id="IPR010593">
    <property type="entry name" value="DUF1159"/>
</dbReference>
<proteinExistence type="predicted"/>
<sequence length="175" mass="18666">MSQKPTYSPKPRFSKGFRRASTLVQDRIRDGGASRGFAVSRLLTHWGEIVGEETARNTRPVNVSYGKGGMGATLTVLARGAMGPELQMQEPKIREKVNACYGYQAISRIRFTQTAGTGFAEGQAQFAPAPKAAATSAAPAPEVARAGAEMSQGVQDEGLRALLAELGAKVLTRRN</sequence>
<feature type="compositionally biased region" description="Low complexity" evidence="1">
    <location>
        <begin position="131"/>
        <end position="148"/>
    </location>
</feature>
<reference evidence="2 3" key="1">
    <citation type="journal article" date="2021" name="Arch. Microbiol.">
        <title>Harenicola maris gen. nov., sp. nov. isolated from the Sea of Japan shallow sediments.</title>
        <authorList>
            <person name="Romanenko L.A."/>
            <person name="Kurilenko V.V."/>
            <person name="Chernysheva N.Y."/>
            <person name="Tekutyeva L.A."/>
            <person name="Velansky P.V."/>
            <person name="Svetashev V.I."/>
            <person name="Isaeva M.P."/>
        </authorList>
    </citation>
    <scope>NUCLEOTIDE SEQUENCE [LARGE SCALE GENOMIC DNA]</scope>
    <source>
        <strain evidence="2 3">KMM 3653</strain>
    </source>
</reference>
<dbReference type="EMBL" id="JADQAZ010000002">
    <property type="protein sequence ID" value="MBT0957819.1"/>
    <property type="molecule type" value="Genomic_DNA"/>
</dbReference>
<dbReference type="PANTHER" id="PTHR36456:SF1">
    <property type="entry name" value="UPF0232 PROTEIN SCO3875"/>
    <property type="match status" value="1"/>
</dbReference>
<dbReference type="RefSeq" id="WP_327794042.1">
    <property type="nucleotide sequence ID" value="NZ_JADQAZ010000002.1"/>
</dbReference>
<dbReference type="PIRSF" id="PIRSF032064">
    <property type="entry name" value="UCP032064"/>
    <property type="match status" value="1"/>
</dbReference>
<dbReference type="PANTHER" id="PTHR36456">
    <property type="entry name" value="UPF0232 PROTEIN SCO3875"/>
    <property type="match status" value="1"/>
</dbReference>
<dbReference type="Pfam" id="PF05258">
    <property type="entry name" value="DciA"/>
    <property type="match status" value="1"/>
</dbReference>
<dbReference type="Proteomes" id="UP001315686">
    <property type="component" value="Unassembled WGS sequence"/>
</dbReference>
<accession>A0AAP2CP69</accession>
<comment type="caution">
    <text evidence="2">The sequence shown here is derived from an EMBL/GenBank/DDBJ whole genome shotgun (WGS) entry which is preliminary data.</text>
</comment>
<keyword evidence="3" id="KW-1185">Reference proteome</keyword>
<name>A0AAP2CP69_9RHOB</name>
<gene>
    <name evidence="2" type="ORF">IV417_10495</name>
</gene>
<dbReference type="InterPro" id="IPR007922">
    <property type="entry name" value="DciA-like"/>
</dbReference>
<dbReference type="AlphaFoldDB" id="A0AAP2CP69"/>
<evidence type="ECO:0000256" key="1">
    <source>
        <dbReference type="SAM" id="MobiDB-lite"/>
    </source>
</evidence>
<feature type="region of interest" description="Disordered" evidence="1">
    <location>
        <begin position="131"/>
        <end position="151"/>
    </location>
</feature>
<organism evidence="2 3">
    <name type="scientific">Harenicola maris</name>
    <dbReference type="NCBI Taxonomy" id="2841044"/>
    <lineage>
        <taxon>Bacteria</taxon>
        <taxon>Pseudomonadati</taxon>
        <taxon>Pseudomonadota</taxon>
        <taxon>Alphaproteobacteria</taxon>
        <taxon>Rhodobacterales</taxon>
        <taxon>Paracoccaceae</taxon>
        <taxon>Harenicola</taxon>
    </lineage>
</organism>
<protein>
    <submittedName>
        <fullName evidence="2">DUF721 domain-containing protein</fullName>
    </submittedName>
</protein>
<evidence type="ECO:0000313" key="2">
    <source>
        <dbReference type="EMBL" id="MBT0957819.1"/>
    </source>
</evidence>